<feature type="compositionally biased region" description="Basic and acidic residues" evidence="1">
    <location>
        <begin position="116"/>
        <end position="126"/>
    </location>
</feature>
<name>A0A9W9IEJ7_9EURO</name>
<dbReference type="GeneID" id="81422436"/>
<gene>
    <name evidence="2" type="ORF">N7482_001135</name>
</gene>
<dbReference type="RefSeq" id="XP_056546866.1">
    <property type="nucleotide sequence ID" value="XM_056683260.1"/>
</dbReference>
<feature type="compositionally biased region" description="Low complexity" evidence="1">
    <location>
        <begin position="41"/>
        <end position="51"/>
    </location>
</feature>
<evidence type="ECO:0000313" key="3">
    <source>
        <dbReference type="Proteomes" id="UP001149163"/>
    </source>
</evidence>
<sequence>MDDSNNFAYHDSSCEPRDGADAAISDPNRSEGILAGMKKQSSSTPSGSSISNTQQDLTTIASEKLNLNGMKELIFDDVVPVAGGALQSAQECIYTLAGKAAGVGERQARQGLQSPDPDHELIDQMDDERICDFLREKHSSTVQPPSTK</sequence>
<evidence type="ECO:0000256" key="1">
    <source>
        <dbReference type="SAM" id="MobiDB-lite"/>
    </source>
</evidence>
<organism evidence="2 3">
    <name type="scientific">Penicillium canariense</name>
    <dbReference type="NCBI Taxonomy" id="189055"/>
    <lineage>
        <taxon>Eukaryota</taxon>
        <taxon>Fungi</taxon>
        <taxon>Dikarya</taxon>
        <taxon>Ascomycota</taxon>
        <taxon>Pezizomycotina</taxon>
        <taxon>Eurotiomycetes</taxon>
        <taxon>Eurotiomycetidae</taxon>
        <taxon>Eurotiales</taxon>
        <taxon>Aspergillaceae</taxon>
        <taxon>Penicillium</taxon>
    </lineage>
</organism>
<accession>A0A9W9IEJ7</accession>
<protein>
    <submittedName>
        <fullName evidence="2">Uncharacterized protein</fullName>
    </submittedName>
</protein>
<keyword evidence="3" id="KW-1185">Reference proteome</keyword>
<feature type="region of interest" description="Disordered" evidence="1">
    <location>
        <begin position="1"/>
        <end position="55"/>
    </location>
</feature>
<feature type="region of interest" description="Disordered" evidence="1">
    <location>
        <begin position="104"/>
        <end position="126"/>
    </location>
</feature>
<dbReference type="OrthoDB" id="4343623at2759"/>
<proteinExistence type="predicted"/>
<dbReference type="EMBL" id="JAPQKN010000001">
    <property type="protein sequence ID" value="KAJ5175258.1"/>
    <property type="molecule type" value="Genomic_DNA"/>
</dbReference>
<reference evidence="2" key="1">
    <citation type="submission" date="2022-11" db="EMBL/GenBank/DDBJ databases">
        <authorList>
            <person name="Petersen C."/>
        </authorList>
    </citation>
    <scope>NUCLEOTIDE SEQUENCE</scope>
    <source>
        <strain evidence="2">IBT 26290</strain>
    </source>
</reference>
<dbReference type="Proteomes" id="UP001149163">
    <property type="component" value="Unassembled WGS sequence"/>
</dbReference>
<reference evidence="2" key="2">
    <citation type="journal article" date="2023" name="IMA Fungus">
        <title>Comparative genomic study of the Penicillium genus elucidates a diverse pangenome and 15 lateral gene transfer events.</title>
        <authorList>
            <person name="Petersen C."/>
            <person name="Sorensen T."/>
            <person name="Nielsen M.R."/>
            <person name="Sondergaard T.E."/>
            <person name="Sorensen J.L."/>
            <person name="Fitzpatrick D.A."/>
            <person name="Frisvad J.C."/>
            <person name="Nielsen K.L."/>
        </authorList>
    </citation>
    <scope>NUCLEOTIDE SEQUENCE</scope>
    <source>
        <strain evidence="2">IBT 26290</strain>
    </source>
</reference>
<comment type="caution">
    <text evidence="2">The sequence shown here is derived from an EMBL/GenBank/DDBJ whole genome shotgun (WGS) entry which is preliminary data.</text>
</comment>
<evidence type="ECO:0000313" key="2">
    <source>
        <dbReference type="EMBL" id="KAJ5175258.1"/>
    </source>
</evidence>
<dbReference type="AlphaFoldDB" id="A0A9W9IEJ7"/>